<feature type="transmembrane region" description="Helical" evidence="14">
    <location>
        <begin position="63"/>
        <end position="80"/>
    </location>
</feature>
<protein>
    <submittedName>
        <fullName evidence="17">STE24 endopeptidase</fullName>
    </submittedName>
</protein>
<keyword evidence="4 12" id="KW-0479">Metal-binding</keyword>
<sequence>MPDITLLFLLLLATAVGLQGWLAIRQMRYVRAHRDAVPAAFAAHIPLHAHQRAASYTIARERLGLLALAVDTLLLLGWTLGGGIDALDRFWGGFGHGEVLTGTLVLLSAFAISALLELPLRLVRQFGIERHFGFNRMTAGLFISDLLKGALLALLLGGPLLALVLWLMTHGGNEWWLWVWLSWSGFQLLLLWLFPTVIAPLFNKFTPLNDEALRERIDALLQRCGFTSDGVFVMDGSRRSGHGNAYFTGFGRAKRIVFFDTLLAALDARQIEAVLAHELGHFHHHHIRTRLALSLVLSAAALALADWLLAQPVFFTALGVTMPSVHAGLFLFLAVSGSLSILLHPLSAHASRRHEFEADAYAAQVSDAQALIDALVRLYRDNAATLTPDPLHSAVYDSHPPAAVRVAALERLLASGAH</sequence>
<feature type="binding site" evidence="12">
    <location>
        <position position="281"/>
    </location>
    <ligand>
        <name>Zn(2+)</name>
        <dbReference type="ChEBI" id="CHEBI:29105"/>
        <note>catalytic</note>
    </ligand>
</feature>
<evidence type="ECO:0000313" key="18">
    <source>
        <dbReference type="Proteomes" id="UP000246569"/>
    </source>
</evidence>
<feature type="active site" description="Proton donor" evidence="11">
    <location>
        <position position="359"/>
    </location>
</feature>
<keyword evidence="7 12" id="KW-0862">Zinc</keyword>
<keyword evidence="6" id="KW-0256">Endoplasmic reticulum</keyword>
<keyword evidence="5 13" id="KW-0378">Hydrolase</keyword>
<accession>A0A317MS04</accession>
<evidence type="ECO:0000313" key="17">
    <source>
        <dbReference type="EMBL" id="PWV59264.1"/>
    </source>
</evidence>
<gene>
    <name evidence="17" type="ORF">C7443_11132</name>
</gene>
<keyword evidence="8 14" id="KW-1133">Transmembrane helix</keyword>
<proteinExistence type="inferred from homology"/>
<keyword evidence="3 14" id="KW-0812">Transmembrane</keyword>
<evidence type="ECO:0000256" key="12">
    <source>
        <dbReference type="PIRSR" id="PIRSR627057-2"/>
    </source>
</evidence>
<evidence type="ECO:0000256" key="6">
    <source>
        <dbReference type="ARBA" id="ARBA00022824"/>
    </source>
</evidence>
<feature type="active site" evidence="11">
    <location>
        <position position="278"/>
    </location>
</feature>
<dbReference type="AlphaFoldDB" id="A0A317MS04"/>
<comment type="subcellular location">
    <subcellularLocation>
        <location evidence="1">Endoplasmic reticulum membrane</location>
        <topology evidence="1">Multi-pass membrane protein</topology>
    </subcellularLocation>
</comment>
<dbReference type="Pfam" id="PF01435">
    <property type="entry name" value="Peptidase_M48"/>
    <property type="match status" value="1"/>
</dbReference>
<dbReference type="GO" id="GO:0004222">
    <property type="term" value="F:metalloendopeptidase activity"/>
    <property type="evidence" value="ECO:0007669"/>
    <property type="project" value="InterPro"/>
</dbReference>
<feature type="transmembrane region" description="Helical" evidence="14">
    <location>
        <begin position="291"/>
        <end position="310"/>
    </location>
</feature>
<organism evidence="17 18">
    <name type="scientific">Plasticicumulans acidivorans</name>
    <dbReference type="NCBI Taxonomy" id="886464"/>
    <lineage>
        <taxon>Bacteria</taxon>
        <taxon>Pseudomonadati</taxon>
        <taxon>Pseudomonadota</taxon>
        <taxon>Gammaproteobacteria</taxon>
        <taxon>Candidatus Competibacteraceae</taxon>
        <taxon>Plasticicumulans</taxon>
    </lineage>
</organism>
<keyword evidence="2 13" id="KW-0645">Protease</keyword>
<keyword evidence="10 14" id="KW-0472">Membrane</keyword>
<evidence type="ECO:0000259" key="16">
    <source>
        <dbReference type="Pfam" id="PF16491"/>
    </source>
</evidence>
<dbReference type="GO" id="GO:0071586">
    <property type="term" value="P:CAAX-box protein processing"/>
    <property type="evidence" value="ECO:0007669"/>
    <property type="project" value="InterPro"/>
</dbReference>
<comment type="caution">
    <text evidence="17">The sequence shown here is derived from an EMBL/GenBank/DDBJ whole genome shotgun (WGS) entry which is preliminary data.</text>
</comment>
<dbReference type="RefSeq" id="WP_110019676.1">
    <property type="nucleotide sequence ID" value="NZ_QGTJ01000011.1"/>
</dbReference>
<dbReference type="FunFam" id="3.30.2010.10:FF:000002">
    <property type="entry name" value="CAAX prenyl protease"/>
    <property type="match status" value="1"/>
</dbReference>
<dbReference type="PANTHER" id="PTHR10120">
    <property type="entry name" value="CAAX PRENYL PROTEASE 1"/>
    <property type="match status" value="1"/>
</dbReference>
<evidence type="ECO:0000256" key="2">
    <source>
        <dbReference type="ARBA" id="ARBA00022670"/>
    </source>
</evidence>
<feature type="transmembrane region" description="Helical" evidence="14">
    <location>
        <begin position="6"/>
        <end position="24"/>
    </location>
</feature>
<dbReference type="Pfam" id="PF16491">
    <property type="entry name" value="Peptidase_M48_N"/>
    <property type="match status" value="1"/>
</dbReference>
<name>A0A317MS04_9GAMM</name>
<comment type="cofactor">
    <cofactor evidence="12 13">
        <name>Zn(2+)</name>
        <dbReference type="ChEBI" id="CHEBI:29105"/>
    </cofactor>
    <text evidence="12 13">Binds 1 zinc ion per subunit.</text>
</comment>
<evidence type="ECO:0000256" key="14">
    <source>
        <dbReference type="SAM" id="Phobius"/>
    </source>
</evidence>
<feature type="transmembrane region" description="Helical" evidence="14">
    <location>
        <begin position="100"/>
        <end position="120"/>
    </location>
</feature>
<keyword evidence="9 13" id="KW-0482">Metalloprotease</keyword>
<feature type="binding site" evidence="12">
    <location>
        <position position="277"/>
    </location>
    <ligand>
        <name>Zn(2+)</name>
        <dbReference type="ChEBI" id="CHEBI:29105"/>
        <note>catalytic</note>
    </ligand>
</feature>
<keyword evidence="18" id="KW-1185">Reference proteome</keyword>
<evidence type="ECO:0000256" key="11">
    <source>
        <dbReference type="PIRSR" id="PIRSR627057-1"/>
    </source>
</evidence>
<reference evidence="17 18" key="1">
    <citation type="submission" date="2018-05" db="EMBL/GenBank/DDBJ databases">
        <title>Genomic Encyclopedia of Type Strains, Phase IV (KMG-IV): sequencing the most valuable type-strain genomes for metagenomic binning, comparative biology and taxonomic classification.</title>
        <authorList>
            <person name="Goeker M."/>
        </authorList>
    </citation>
    <scope>NUCLEOTIDE SEQUENCE [LARGE SCALE GENOMIC DNA]</scope>
    <source>
        <strain evidence="17 18">DSM 23606</strain>
    </source>
</reference>
<dbReference type="OrthoDB" id="9781930at2"/>
<evidence type="ECO:0000256" key="4">
    <source>
        <dbReference type="ARBA" id="ARBA00022723"/>
    </source>
</evidence>
<evidence type="ECO:0000256" key="13">
    <source>
        <dbReference type="RuleBase" id="RU003983"/>
    </source>
</evidence>
<feature type="transmembrane region" description="Helical" evidence="14">
    <location>
        <begin position="175"/>
        <end position="194"/>
    </location>
</feature>
<evidence type="ECO:0000256" key="1">
    <source>
        <dbReference type="ARBA" id="ARBA00004477"/>
    </source>
</evidence>
<evidence type="ECO:0000256" key="7">
    <source>
        <dbReference type="ARBA" id="ARBA00022833"/>
    </source>
</evidence>
<evidence type="ECO:0000256" key="10">
    <source>
        <dbReference type="ARBA" id="ARBA00023136"/>
    </source>
</evidence>
<dbReference type="EMBL" id="QGTJ01000011">
    <property type="protein sequence ID" value="PWV59264.1"/>
    <property type="molecule type" value="Genomic_DNA"/>
</dbReference>
<feature type="domain" description="CAAX prenyl protease 1 N-terminal" evidence="16">
    <location>
        <begin position="26"/>
        <end position="204"/>
    </location>
</feature>
<evidence type="ECO:0000256" key="8">
    <source>
        <dbReference type="ARBA" id="ARBA00022989"/>
    </source>
</evidence>
<dbReference type="Gene3D" id="3.30.2010.10">
    <property type="entry name" value="Metalloproteases ('zincins'), catalytic domain"/>
    <property type="match status" value="1"/>
</dbReference>
<dbReference type="Proteomes" id="UP000246569">
    <property type="component" value="Unassembled WGS sequence"/>
</dbReference>
<feature type="transmembrane region" description="Helical" evidence="14">
    <location>
        <begin position="322"/>
        <end position="343"/>
    </location>
</feature>
<feature type="transmembrane region" description="Helical" evidence="14">
    <location>
        <begin position="141"/>
        <end position="169"/>
    </location>
</feature>
<feature type="domain" description="Peptidase M48" evidence="15">
    <location>
        <begin position="207"/>
        <end position="411"/>
    </location>
</feature>
<feature type="binding site" evidence="12">
    <location>
        <position position="355"/>
    </location>
    <ligand>
        <name>Zn(2+)</name>
        <dbReference type="ChEBI" id="CHEBI:29105"/>
        <note>catalytic</note>
    </ligand>
</feature>
<evidence type="ECO:0000256" key="5">
    <source>
        <dbReference type="ARBA" id="ARBA00022801"/>
    </source>
</evidence>
<dbReference type="GO" id="GO:0046872">
    <property type="term" value="F:metal ion binding"/>
    <property type="evidence" value="ECO:0007669"/>
    <property type="project" value="UniProtKB-KW"/>
</dbReference>
<evidence type="ECO:0000256" key="3">
    <source>
        <dbReference type="ARBA" id="ARBA00022692"/>
    </source>
</evidence>
<dbReference type="InterPro" id="IPR027057">
    <property type="entry name" value="CAXX_Prtase_1"/>
</dbReference>
<dbReference type="InterPro" id="IPR001915">
    <property type="entry name" value="Peptidase_M48"/>
</dbReference>
<evidence type="ECO:0000259" key="15">
    <source>
        <dbReference type="Pfam" id="PF01435"/>
    </source>
</evidence>
<evidence type="ECO:0000256" key="9">
    <source>
        <dbReference type="ARBA" id="ARBA00023049"/>
    </source>
</evidence>
<dbReference type="InterPro" id="IPR032456">
    <property type="entry name" value="Peptidase_M48_N"/>
</dbReference>
<comment type="similarity">
    <text evidence="13">Belongs to the peptidase M48 family.</text>
</comment>
<dbReference type="CDD" id="cd07343">
    <property type="entry name" value="M48A_Zmpste24p_like"/>
    <property type="match status" value="1"/>
</dbReference>